<dbReference type="GO" id="GO:0046872">
    <property type="term" value="F:metal ion binding"/>
    <property type="evidence" value="ECO:0007669"/>
    <property type="project" value="UniProtKB-KW"/>
</dbReference>
<dbReference type="RefSeq" id="WP_189091061.1">
    <property type="nucleotide sequence ID" value="NZ_BMQL01000015.1"/>
</dbReference>
<evidence type="ECO:0000256" key="1">
    <source>
        <dbReference type="ARBA" id="ARBA00001946"/>
    </source>
</evidence>
<evidence type="ECO:0000259" key="8">
    <source>
        <dbReference type="Pfam" id="PF01850"/>
    </source>
</evidence>
<dbReference type="Pfam" id="PF01850">
    <property type="entry name" value="PIN"/>
    <property type="match status" value="1"/>
</dbReference>
<keyword evidence="2" id="KW-1277">Toxin-antitoxin system</keyword>
<accession>A0A918CAE0</accession>
<reference evidence="9" key="1">
    <citation type="journal article" date="2014" name="Int. J. Syst. Evol. Microbiol.">
        <title>Complete genome sequence of Corynebacterium casei LMG S-19264T (=DSM 44701T), isolated from a smear-ripened cheese.</title>
        <authorList>
            <consortium name="US DOE Joint Genome Institute (JGI-PGF)"/>
            <person name="Walter F."/>
            <person name="Albersmeier A."/>
            <person name="Kalinowski J."/>
            <person name="Ruckert C."/>
        </authorList>
    </citation>
    <scope>NUCLEOTIDE SEQUENCE</scope>
    <source>
        <strain evidence="9">JCM 31311</strain>
    </source>
</reference>
<dbReference type="InterPro" id="IPR029060">
    <property type="entry name" value="PIN-like_dom_sf"/>
</dbReference>
<dbReference type="Proteomes" id="UP000603865">
    <property type="component" value="Unassembled WGS sequence"/>
</dbReference>
<dbReference type="Gene3D" id="3.40.50.1010">
    <property type="entry name" value="5'-nuclease"/>
    <property type="match status" value="1"/>
</dbReference>
<keyword evidence="4" id="KW-0479">Metal-binding</keyword>
<gene>
    <name evidence="9" type="ORF">GCM10008957_27170</name>
</gene>
<keyword evidence="3" id="KW-0540">Nuclease</keyword>
<evidence type="ECO:0000256" key="7">
    <source>
        <dbReference type="ARBA" id="ARBA00038093"/>
    </source>
</evidence>
<dbReference type="SUPFAM" id="SSF88723">
    <property type="entry name" value="PIN domain-like"/>
    <property type="match status" value="1"/>
</dbReference>
<evidence type="ECO:0000256" key="2">
    <source>
        <dbReference type="ARBA" id="ARBA00022649"/>
    </source>
</evidence>
<dbReference type="PANTHER" id="PTHR33653">
    <property type="entry name" value="RIBONUCLEASE VAPC2"/>
    <property type="match status" value="1"/>
</dbReference>
<comment type="similarity">
    <text evidence="7">Belongs to the PINc/VapC protein family.</text>
</comment>
<proteinExistence type="inferred from homology"/>
<dbReference type="PANTHER" id="PTHR33653:SF1">
    <property type="entry name" value="RIBONUCLEASE VAPC2"/>
    <property type="match status" value="1"/>
</dbReference>
<comment type="caution">
    <text evidence="9">The sequence shown here is derived from an EMBL/GenBank/DDBJ whole genome shotgun (WGS) entry which is preliminary data.</text>
</comment>
<dbReference type="InterPro" id="IPR002716">
    <property type="entry name" value="PIN_dom"/>
</dbReference>
<evidence type="ECO:0000256" key="5">
    <source>
        <dbReference type="ARBA" id="ARBA00022801"/>
    </source>
</evidence>
<comment type="cofactor">
    <cofactor evidence="1">
        <name>Mg(2+)</name>
        <dbReference type="ChEBI" id="CHEBI:18420"/>
    </cofactor>
</comment>
<sequence>MTDVALDTNILLSLVNNEPTATDVASALDGLRTSSRLLLSAPVYAELIGFYPGIVTLLNAQRIEIDPHFDYACWTRAGVAYAAYAVRRQRSAGGLPRRILPDFLIAAHASVRQASLFTLNPGDFLDFPEVPLLVL</sequence>
<name>A0A918CAE0_9DEIO</name>
<evidence type="ECO:0000256" key="6">
    <source>
        <dbReference type="ARBA" id="ARBA00022842"/>
    </source>
</evidence>
<organism evidence="9 10">
    <name type="scientific">Deinococcus ruber</name>
    <dbReference type="NCBI Taxonomy" id="1848197"/>
    <lineage>
        <taxon>Bacteria</taxon>
        <taxon>Thermotogati</taxon>
        <taxon>Deinococcota</taxon>
        <taxon>Deinococci</taxon>
        <taxon>Deinococcales</taxon>
        <taxon>Deinococcaceae</taxon>
        <taxon>Deinococcus</taxon>
    </lineage>
</organism>
<reference evidence="9" key="2">
    <citation type="submission" date="2020-09" db="EMBL/GenBank/DDBJ databases">
        <authorList>
            <person name="Sun Q."/>
            <person name="Ohkuma M."/>
        </authorList>
    </citation>
    <scope>NUCLEOTIDE SEQUENCE</scope>
    <source>
        <strain evidence="9">JCM 31311</strain>
    </source>
</reference>
<dbReference type="EMBL" id="BMQL01000015">
    <property type="protein sequence ID" value="GGR12797.1"/>
    <property type="molecule type" value="Genomic_DNA"/>
</dbReference>
<keyword evidence="10" id="KW-1185">Reference proteome</keyword>
<evidence type="ECO:0000256" key="4">
    <source>
        <dbReference type="ARBA" id="ARBA00022723"/>
    </source>
</evidence>
<evidence type="ECO:0000313" key="9">
    <source>
        <dbReference type="EMBL" id="GGR12797.1"/>
    </source>
</evidence>
<dbReference type="AlphaFoldDB" id="A0A918CAE0"/>
<dbReference type="GO" id="GO:0016787">
    <property type="term" value="F:hydrolase activity"/>
    <property type="evidence" value="ECO:0007669"/>
    <property type="project" value="UniProtKB-KW"/>
</dbReference>
<dbReference type="GO" id="GO:0004518">
    <property type="term" value="F:nuclease activity"/>
    <property type="evidence" value="ECO:0007669"/>
    <property type="project" value="UniProtKB-KW"/>
</dbReference>
<keyword evidence="6" id="KW-0460">Magnesium</keyword>
<evidence type="ECO:0000313" key="10">
    <source>
        <dbReference type="Proteomes" id="UP000603865"/>
    </source>
</evidence>
<dbReference type="InterPro" id="IPR050556">
    <property type="entry name" value="Type_II_TA_system_RNase"/>
</dbReference>
<protein>
    <submittedName>
        <fullName evidence="9">PIN domain-containing protein</fullName>
    </submittedName>
</protein>
<keyword evidence="5" id="KW-0378">Hydrolase</keyword>
<feature type="domain" description="PIN" evidence="8">
    <location>
        <begin position="5"/>
        <end position="121"/>
    </location>
</feature>
<evidence type="ECO:0000256" key="3">
    <source>
        <dbReference type="ARBA" id="ARBA00022722"/>
    </source>
</evidence>